<organism evidence="3 4">
    <name type="scientific">Absidia repens</name>
    <dbReference type="NCBI Taxonomy" id="90262"/>
    <lineage>
        <taxon>Eukaryota</taxon>
        <taxon>Fungi</taxon>
        <taxon>Fungi incertae sedis</taxon>
        <taxon>Mucoromycota</taxon>
        <taxon>Mucoromycotina</taxon>
        <taxon>Mucoromycetes</taxon>
        <taxon>Mucorales</taxon>
        <taxon>Cunninghamellaceae</taxon>
        <taxon>Absidia</taxon>
    </lineage>
</organism>
<comment type="caution">
    <text evidence="3">The sequence shown here is derived from an EMBL/GenBank/DDBJ whole genome shotgun (WGS) entry which is preliminary data.</text>
</comment>
<feature type="coiled-coil region" evidence="1">
    <location>
        <begin position="544"/>
        <end position="571"/>
    </location>
</feature>
<dbReference type="AlphaFoldDB" id="A0A1X2J094"/>
<feature type="coiled-coil region" evidence="1">
    <location>
        <begin position="409"/>
        <end position="446"/>
    </location>
</feature>
<feature type="region of interest" description="Disordered" evidence="2">
    <location>
        <begin position="201"/>
        <end position="227"/>
    </location>
</feature>
<feature type="region of interest" description="Disordered" evidence="2">
    <location>
        <begin position="377"/>
        <end position="397"/>
    </location>
</feature>
<evidence type="ECO:0000313" key="4">
    <source>
        <dbReference type="Proteomes" id="UP000193560"/>
    </source>
</evidence>
<gene>
    <name evidence="3" type="ORF">BCR42DRAFT_430874</name>
</gene>
<dbReference type="OrthoDB" id="2279208at2759"/>
<sequence length="574" mass="64905">MHERKTPHVNSTHRPSTISTKKPPIPSRRGTQQRTGRTSLTSVTNQQQITDEQKETQRRIAARAATAMAQVRKRQPRSFMFWGDKRRAVIKRYPDGTQEILVPQTLTPEQEQYEFPPRSRLLKKLANSTAERQRLHSLQHSNTIVAPNLSPPTLPSFDYTPSSTALSSSLHSHSFSKQSNVVISRPASVMEPDQSALAEWFSGKRNKEQQQKQTKRATGDNNTNTKEKAVMDWMTDVERSTSLLKKSSARSVNNNVSSNNIKQSSSSSKSAWQNIHDVNIHFKSEAGKRWASGSLGQNSLDHLSPPSEDSRKHYVRRRRLLKHGNKPWPAPTASLPKRTTTTASIYSTVGNHHHQHKHDVPLTTSSTTAVPVTSSGAYYSSSSHKVPRSSVSASPTSKSGMVQLVEMFHKTLQDQQARAHERMQQLEALLEEERSKRQDIQRTQQMTMSRLDTFMKKYQEQRTPPSPTLSLSAASSSPPASPSPGRKRKEETTRRPNLDAWMERISRLESSVENEAKSRQCLQQSVAQTVERVDALKRSVSRQAREHSTSRRELEKQINQAICNLSTLAQQRNR</sequence>
<feature type="region of interest" description="Disordered" evidence="2">
    <location>
        <begin position="320"/>
        <end position="339"/>
    </location>
</feature>
<feature type="compositionally biased region" description="Polar residues" evidence="2">
    <location>
        <begin position="8"/>
        <end position="20"/>
    </location>
</feature>
<reference evidence="3 4" key="1">
    <citation type="submission" date="2016-07" db="EMBL/GenBank/DDBJ databases">
        <title>Pervasive Adenine N6-methylation of Active Genes in Fungi.</title>
        <authorList>
            <consortium name="DOE Joint Genome Institute"/>
            <person name="Mondo S.J."/>
            <person name="Dannebaum R.O."/>
            <person name="Kuo R.C."/>
            <person name="Labutti K."/>
            <person name="Haridas S."/>
            <person name="Kuo A."/>
            <person name="Salamov A."/>
            <person name="Ahrendt S.R."/>
            <person name="Lipzen A."/>
            <person name="Sullivan W."/>
            <person name="Andreopoulos W.B."/>
            <person name="Clum A."/>
            <person name="Lindquist E."/>
            <person name="Daum C."/>
            <person name="Ramamoorthy G.K."/>
            <person name="Gryganskyi A."/>
            <person name="Culley D."/>
            <person name="Magnuson J.K."/>
            <person name="James T.Y."/>
            <person name="O'Malley M.A."/>
            <person name="Stajich J.E."/>
            <person name="Spatafora J.W."/>
            <person name="Visel A."/>
            <person name="Grigoriev I.V."/>
        </authorList>
    </citation>
    <scope>NUCLEOTIDE SEQUENCE [LARGE SCALE GENOMIC DNA]</scope>
    <source>
        <strain evidence="3 4">NRRL 1336</strain>
    </source>
</reference>
<feature type="compositionally biased region" description="Low complexity" evidence="2">
    <location>
        <begin position="27"/>
        <end position="42"/>
    </location>
</feature>
<feature type="region of interest" description="Disordered" evidence="2">
    <location>
        <begin position="1"/>
        <end position="55"/>
    </location>
</feature>
<feature type="compositionally biased region" description="Low complexity" evidence="2">
    <location>
        <begin position="468"/>
        <end position="478"/>
    </location>
</feature>
<protein>
    <submittedName>
        <fullName evidence="3">Uncharacterized protein</fullName>
    </submittedName>
</protein>
<evidence type="ECO:0000313" key="3">
    <source>
        <dbReference type="EMBL" id="ORZ25221.1"/>
    </source>
</evidence>
<dbReference type="EMBL" id="MCGE01000001">
    <property type="protein sequence ID" value="ORZ25221.1"/>
    <property type="molecule type" value="Genomic_DNA"/>
</dbReference>
<feature type="region of interest" description="Disordered" evidence="2">
    <location>
        <begin position="458"/>
        <end position="499"/>
    </location>
</feature>
<accession>A0A1X2J094</accession>
<keyword evidence="4" id="KW-1185">Reference proteome</keyword>
<dbReference type="Proteomes" id="UP000193560">
    <property type="component" value="Unassembled WGS sequence"/>
</dbReference>
<feature type="region of interest" description="Disordered" evidence="2">
    <location>
        <begin position="244"/>
        <end position="270"/>
    </location>
</feature>
<dbReference type="STRING" id="90262.A0A1X2J094"/>
<evidence type="ECO:0000256" key="1">
    <source>
        <dbReference type="SAM" id="Coils"/>
    </source>
</evidence>
<proteinExistence type="predicted"/>
<feature type="compositionally biased region" description="Basic and acidic residues" evidence="2">
    <location>
        <begin position="488"/>
        <end position="499"/>
    </location>
</feature>
<keyword evidence="1" id="KW-0175">Coiled coil</keyword>
<name>A0A1X2J094_9FUNG</name>
<feature type="compositionally biased region" description="Low complexity" evidence="2">
    <location>
        <begin position="377"/>
        <end position="394"/>
    </location>
</feature>
<evidence type="ECO:0000256" key="2">
    <source>
        <dbReference type="SAM" id="MobiDB-lite"/>
    </source>
</evidence>
<feature type="compositionally biased region" description="Low complexity" evidence="2">
    <location>
        <begin position="245"/>
        <end position="270"/>
    </location>
</feature>